<dbReference type="GO" id="GO:0005634">
    <property type="term" value="C:nucleus"/>
    <property type="evidence" value="ECO:0007669"/>
    <property type="project" value="UniProtKB-SubCell"/>
</dbReference>
<evidence type="ECO:0000256" key="2">
    <source>
        <dbReference type="ARBA" id="ARBA00023242"/>
    </source>
</evidence>
<dbReference type="Ensembl" id="ENSSTUT00000060407.1">
    <property type="protein sequence ID" value="ENSSTUP00000057596.1"/>
    <property type="gene ID" value="ENSSTUG00000024602.1"/>
</dbReference>
<dbReference type="AlphaFoldDB" id="A0A674AH14"/>
<dbReference type="InterPro" id="IPR039845">
    <property type="entry name" value="FAM192A"/>
</dbReference>
<protein>
    <submittedName>
        <fullName evidence="6">Proteasome activator subunit 3 interacting protein 1</fullName>
    </submittedName>
</protein>
<dbReference type="GeneTree" id="ENSGT00500000044916"/>
<name>A0A674AH14_SALTR</name>
<keyword evidence="7" id="KW-1185">Reference proteome</keyword>
<keyword evidence="4" id="KW-0472">Membrane</keyword>
<sequence>LEGDLSRKFVSETVIEEKRKQIQEEWEKVRKPEDPEEAPEEEYDGRSLFERLQEQKDKKQEEWLPFYNPLTNCAIVCFFAFICNLFCT</sequence>
<keyword evidence="4" id="KW-1133">Transmembrane helix</keyword>
<feature type="region of interest" description="Disordered" evidence="3">
    <location>
        <begin position="25"/>
        <end position="45"/>
    </location>
</feature>
<keyword evidence="2" id="KW-0539">Nucleus</keyword>
<dbReference type="PANTHER" id="PTHR13495:SF0">
    <property type="entry name" value="PSME3-INTERACTING PROTEIN"/>
    <property type="match status" value="1"/>
</dbReference>
<dbReference type="Pfam" id="PF10187">
    <property type="entry name" value="FAM192A_Fyv6_N"/>
    <property type="match status" value="1"/>
</dbReference>
<reference evidence="6" key="2">
    <citation type="submission" date="2025-09" db="UniProtKB">
        <authorList>
            <consortium name="Ensembl"/>
        </authorList>
    </citation>
    <scope>IDENTIFICATION</scope>
</reference>
<comment type="subcellular location">
    <subcellularLocation>
        <location evidence="1">Nucleus</location>
    </subcellularLocation>
</comment>
<dbReference type="Proteomes" id="UP000472277">
    <property type="component" value="Chromosome 17"/>
</dbReference>
<keyword evidence="4" id="KW-0812">Transmembrane</keyword>
<gene>
    <name evidence="6" type="primary">PSME3IP1</name>
    <name evidence="6" type="synonym">psme3ip1</name>
</gene>
<proteinExistence type="predicted"/>
<dbReference type="InterPro" id="IPR019331">
    <property type="entry name" value="FAM192A/Fyv6_N"/>
</dbReference>
<feature type="domain" description="FAM192A/Fyv6 N-terminal" evidence="5">
    <location>
        <begin position="9"/>
        <end position="63"/>
    </location>
</feature>
<reference evidence="6" key="1">
    <citation type="submission" date="2025-08" db="UniProtKB">
        <authorList>
            <consortium name="Ensembl"/>
        </authorList>
    </citation>
    <scope>IDENTIFICATION</scope>
</reference>
<dbReference type="PANTHER" id="PTHR13495">
    <property type="entry name" value="NEFA-INTERACTING NUCLEAR PROTEIN NIP30"/>
    <property type="match status" value="1"/>
</dbReference>
<feature type="compositionally biased region" description="Acidic residues" evidence="3">
    <location>
        <begin position="34"/>
        <end position="43"/>
    </location>
</feature>
<evidence type="ECO:0000259" key="5">
    <source>
        <dbReference type="Pfam" id="PF10187"/>
    </source>
</evidence>
<evidence type="ECO:0000256" key="4">
    <source>
        <dbReference type="SAM" id="Phobius"/>
    </source>
</evidence>
<evidence type="ECO:0000313" key="7">
    <source>
        <dbReference type="Proteomes" id="UP000472277"/>
    </source>
</evidence>
<feature type="transmembrane region" description="Helical" evidence="4">
    <location>
        <begin position="66"/>
        <end position="87"/>
    </location>
</feature>
<accession>A0A674AH14</accession>
<evidence type="ECO:0000313" key="6">
    <source>
        <dbReference type="Ensembl" id="ENSSTUP00000057596.1"/>
    </source>
</evidence>
<evidence type="ECO:0000256" key="3">
    <source>
        <dbReference type="SAM" id="MobiDB-lite"/>
    </source>
</evidence>
<organism evidence="6 7">
    <name type="scientific">Salmo trutta</name>
    <name type="common">Brown trout</name>
    <dbReference type="NCBI Taxonomy" id="8032"/>
    <lineage>
        <taxon>Eukaryota</taxon>
        <taxon>Metazoa</taxon>
        <taxon>Chordata</taxon>
        <taxon>Craniata</taxon>
        <taxon>Vertebrata</taxon>
        <taxon>Euteleostomi</taxon>
        <taxon>Actinopterygii</taxon>
        <taxon>Neopterygii</taxon>
        <taxon>Teleostei</taxon>
        <taxon>Protacanthopterygii</taxon>
        <taxon>Salmoniformes</taxon>
        <taxon>Salmonidae</taxon>
        <taxon>Salmoninae</taxon>
        <taxon>Salmo</taxon>
    </lineage>
</organism>
<evidence type="ECO:0000256" key="1">
    <source>
        <dbReference type="ARBA" id="ARBA00004123"/>
    </source>
</evidence>